<evidence type="ECO:0000256" key="1">
    <source>
        <dbReference type="ARBA" id="ARBA00004123"/>
    </source>
</evidence>
<dbReference type="PANTHER" id="PTHR10880:SF15">
    <property type="entry name" value="MSL COMPLEX SUBUNIT 3"/>
    <property type="match status" value="1"/>
</dbReference>
<dbReference type="Gene3D" id="1.10.274.30">
    <property type="entry name" value="MRG domain"/>
    <property type="match status" value="1"/>
</dbReference>
<keyword evidence="7" id="KW-0539">Nucleus</keyword>
<feature type="domain" description="Chromo" evidence="9">
    <location>
        <begin position="30"/>
        <end position="91"/>
    </location>
</feature>
<dbReference type="Pfam" id="PF22732">
    <property type="entry name" value="MSL3_chromo-like"/>
    <property type="match status" value="1"/>
</dbReference>
<dbReference type="PANTHER" id="PTHR10880">
    <property type="entry name" value="MORTALITY FACTOR 4-LIKE PROTEIN"/>
    <property type="match status" value="1"/>
</dbReference>
<dbReference type="CDD" id="cd18983">
    <property type="entry name" value="CBD_MSL3_like"/>
    <property type="match status" value="1"/>
</dbReference>
<gene>
    <name evidence="10" type="ORF">ALEPTO_LOCUS706</name>
</gene>
<keyword evidence="11" id="KW-1185">Reference proteome</keyword>
<evidence type="ECO:0000313" key="11">
    <source>
        <dbReference type="Proteomes" id="UP000789508"/>
    </source>
</evidence>
<dbReference type="Gene3D" id="2.30.30.140">
    <property type="match status" value="1"/>
</dbReference>
<accession>A0A9N8YQP9</accession>
<evidence type="ECO:0000256" key="4">
    <source>
        <dbReference type="ARBA" id="ARBA00022853"/>
    </source>
</evidence>
<dbReference type="PIRSF" id="PIRSF038133">
    <property type="entry name" value="HAT_Nua4_EAF3/MRG15"/>
    <property type="match status" value="1"/>
</dbReference>
<keyword evidence="5" id="KW-0805">Transcription regulation</keyword>
<dbReference type="Pfam" id="PF05712">
    <property type="entry name" value="MRG"/>
    <property type="match status" value="1"/>
</dbReference>
<evidence type="ECO:0000256" key="6">
    <source>
        <dbReference type="ARBA" id="ARBA00023163"/>
    </source>
</evidence>
<comment type="caution">
    <text evidence="10">The sequence shown here is derived from an EMBL/GenBank/DDBJ whole genome shotgun (WGS) entry which is preliminary data.</text>
</comment>
<dbReference type="GO" id="GO:0006355">
    <property type="term" value="P:regulation of DNA-templated transcription"/>
    <property type="evidence" value="ECO:0007669"/>
    <property type="project" value="InterPro"/>
</dbReference>
<dbReference type="InterPro" id="IPR016197">
    <property type="entry name" value="Chromo-like_dom_sf"/>
</dbReference>
<dbReference type="PROSITE" id="PS51640">
    <property type="entry name" value="MRG"/>
    <property type="match status" value="1"/>
</dbReference>
<protein>
    <recommendedName>
        <fullName evidence="3">Chromatin modification-related protein EAF3</fullName>
    </recommendedName>
</protein>
<feature type="compositionally biased region" description="Low complexity" evidence="8">
    <location>
        <begin position="100"/>
        <end position="116"/>
    </location>
</feature>
<dbReference type="AlphaFoldDB" id="A0A9N8YQP9"/>
<dbReference type="SUPFAM" id="SSF54160">
    <property type="entry name" value="Chromo domain-like"/>
    <property type="match status" value="1"/>
</dbReference>
<evidence type="ECO:0000259" key="9">
    <source>
        <dbReference type="SMART" id="SM00298"/>
    </source>
</evidence>
<dbReference type="InterPro" id="IPR000953">
    <property type="entry name" value="Chromo/chromo_shadow_dom"/>
</dbReference>
<dbReference type="SMART" id="SM00298">
    <property type="entry name" value="CHROMO"/>
    <property type="match status" value="1"/>
</dbReference>
<keyword evidence="6" id="KW-0804">Transcription</keyword>
<comment type="subcellular location">
    <subcellularLocation>
        <location evidence="1">Nucleus</location>
    </subcellularLocation>
</comment>
<comment type="similarity">
    <text evidence="2">Belongs to the MRG family.</text>
</comment>
<dbReference type="InterPro" id="IPR038217">
    <property type="entry name" value="MRG_C_sf"/>
</dbReference>
<reference evidence="10" key="1">
    <citation type="submission" date="2021-06" db="EMBL/GenBank/DDBJ databases">
        <authorList>
            <person name="Kallberg Y."/>
            <person name="Tangrot J."/>
            <person name="Rosling A."/>
        </authorList>
    </citation>
    <scope>NUCLEOTIDE SEQUENCE</scope>
    <source>
        <strain evidence="10">FL130A</strain>
    </source>
</reference>
<evidence type="ECO:0000256" key="2">
    <source>
        <dbReference type="ARBA" id="ARBA00009093"/>
    </source>
</evidence>
<evidence type="ECO:0000256" key="5">
    <source>
        <dbReference type="ARBA" id="ARBA00023015"/>
    </source>
</evidence>
<evidence type="ECO:0000256" key="7">
    <source>
        <dbReference type="ARBA" id="ARBA00023242"/>
    </source>
</evidence>
<evidence type="ECO:0000256" key="3">
    <source>
        <dbReference type="ARBA" id="ARBA00018505"/>
    </source>
</evidence>
<evidence type="ECO:0000313" key="10">
    <source>
        <dbReference type="EMBL" id="CAG8446294.1"/>
    </source>
</evidence>
<dbReference type="InterPro" id="IPR026541">
    <property type="entry name" value="MRG_dom"/>
</dbReference>
<dbReference type="GO" id="GO:0035267">
    <property type="term" value="C:NuA4 histone acetyltransferase complex"/>
    <property type="evidence" value="ECO:0007669"/>
    <property type="project" value="TreeGrafter"/>
</dbReference>
<sequence length="287" mass="33342">MSTQQSTTENNKSLTYKVGERCLCYHGPMIYEAKILKAQMYEEKHPESNETGPHYLIHYKGWKNTWDEWVVESRVLKYNEANLNKQKQLKTAFSQNKNKASSGAASSTGSITSTPGRKSAIDSAYGSPEKGKKRKREMFDKNDLIKRQKLALFDIPEPLKALLVHDWECINKSHMLVPLPRSPTVQIIIDDYRHHLQERRGEIGDEKEEVLKGVKLYFNKSLGGRLLYQDEREQYREMRSKYEAAADIYGAEHLLRLFVTFPEILNQTLLNDEILEMLKELIVDFIK</sequence>
<keyword evidence="4" id="KW-0156">Chromatin regulator</keyword>
<dbReference type="Proteomes" id="UP000789508">
    <property type="component" value="Unassembled WGS sequence"/>
</dbReference>
<evidence type="ECO:0000256" key="8">
    <source>
        <dbReference type="SAM" id="MobiDB-lite"/>
    </source>
</evidence>
<dbReference type="GO" id="GO:0006325">
    <property type="term" value="P:chromatin organization"/>
    <property type="evidence" value="ECO:0007669"/>
    <property type="project" value="UniProtKB-KW"/>
</dbReference>
<dbReference type="EMBL" id="CAJVPS010000056">
    <property type="protein sequence ID" value="CAG8446294.1"/>
    <property type="molecule type" value="Genomic_DNA"/>
</dbReference>
<dbReference type="InterPro" id="IPR008676">
    <property type="entry name" value="MRG"/>
</dbReference>
<name>A0A9N8YQP9_9GLOM</name>
<dbReference type="OrthoDB" id="124855at2759"/>
<proteinExistence type="inferred from homology"/>
<feature type="region of interest" description="Disordered" evidence="8">
    <location>
        <begin position="94"/>
        <end position="139"/>
    </location>
</feature>
<dbReference type="GO" id="GO:0032221">
    <property type="term" value="C:Rpd3S complex"/>
    <property type="evidence" value="ECO:0007669"/>
    <property type="project" value="TreeGrafter"/>
</dbReference>
<organism evidence="10 11">
    <name type="scientific">Ambispora leptoticha</name>
    <dbReference type="NCBI Taxonomy" id="144679"/>
    <lineage>
        <taxon>Eukaryota</taxon>
        <taxon>Fungi</taxon>
        <taxon>Fungi incertae sedis</taxon>
        <taxon>Mucoromycota</taxon>
        <taxon>Glomeromycotina</taxon>
        <taxon>Glomeromycetes</taxon>
        <taxon>Archaeosporales</taxon>
        <taxon>Ambisporaceae</taxon>
        <taxon>Ambispora</taxon>
    </lineage>
</organism>
<dbReference type="InterPro" id="IPR053820">
    <property type="entry name" value="MSL3_chromo-like"/>
</dbReference>